<dbReference type="InterPro" id="IPR044794">
    <property type="entry name" value="APRL5/7"/>
</dbReference>
<dbReference type="InterPro" id="IPR036249">
    <property type="entry name" value="Thioredoxin-like_sf"/>
</dbReference>
<dbReference type="Proteomes" id="UP000428333">
    <property type="component" value="Linkage Group LG07"/>
</dbReference>
<keyword evidence="5" id="KW-1185">Reference proteome</keyword>
<feature type="transmembrane region" description="Helical" evidence="1">
    <location>
        <begin position="205"/>
        <end position="223"/>
    </location>
</feature>
<reference evidence="4 5" key="1">
    <citation type="journal article" date="2019" name="Genome Biol. Evol.">
        <title>The Rhododendron genome and chromosomal organization provide insight into shared whole-genome duplications across the heath family (Ericaceae).</title>
        <authorList>
            <person name="Soza V.L."/>
            <person name="Lindsley D."/>
            <person name="Waalkes A."/>
            <person name="Ramage E."/>
            <person name="Patwardhan R.P."/>
            <person name="Burton J.N."/>
            <person name="Adey A."/>
            <person name="Kumar A."/>
            <person name="Qiu R."/>
            <person name="Shendure J."/>
            <person name="Hall B."/>
        </authorList>
    </citation>
    <scope>NUCLEOTIDE SEQUENCE [LARGE SCALE GENOMIC DNA]</scope>
    <source>
        <strain evidence="4">RSF 1966-606</strain>
    </source>
</reference>
<feature type="non-terminal residue" evidence="4">
    <location>
        <position position="1"/>
    </location>
</feature>
<feature type="domain" description="Thioredoxin" evidence="3">
    <location>
        <begin position="52"/>
        <end position="165"/>
    </location>
</feature>
<dbReference type="PANTHER" id="PTHR47126:SF3">
    <property type="entry name" value="5'-ADENYLYLSULFATE REDUCTASE-LIKE 5"/>
    <property type="match status" value="1"/>
</dbReference>
<sequence>MALPNPSTTTLLFLHLCVAVSSLRSASSAPPPICPSQPQPASFLDALQSTCPLSFPLNPPLEVYGDVLDGTLTSKPRNVYTSVLFYASWCPFSHDARLIFKALSSMFPQIEHLAVEQSSAMPSVLSRYGIHSLPTFLMVNQTSTMRFRGPKDLHSLVKFYEKITGFEPVHYVPVDQSPNSEGSGKFVMQSWMGSSLNEIVTTEPYLLFSLLFLLLRILVFIFPKVVSRFRAFRAWYVPHLNLEIFGETSHVLGRVRQMVNVERIWAKMRVFKTRNFREGAKNARVWASSLASVSLGETSSSRL</sequence>
<dbReference type="OrthoDB" id="1899781at2759"/>
<evidence type="ECO:0000256" key="2">
    <source>
        <dbReference type="SAM" id="SignalP"/>
    </source>
</evidence>
<comment type="caution">
    <text evidence="4">The sequence shown here is derived from an EMBL/GenBank/DDBJ whole genome shotgun (WGS) entry which is preliminary data.</text>
</comment>
<accession>A0A6A4LNP9</accession>
<dbReference type="SUPFAM" id="SSF52833">
    <property type="entry name" value="Thioredoxin-like"/>
    <property type="match status" value="1"/>
</dbReference>
<organism evidence="4 5">
    <name type="scientific">Rhododendron williamsianum</name>
    <dbReference type="NCBI Taxonomy" id="262921"/>
    <lineage>
        <taxon>Eukaryota</taxon>
        <taxon>Viridiplantae</taxon>
        <taxon>Streptophyta</taxon>
        <taxon>Embryophyta</taxon>
        <taxon>Tracheophyta</taxon>
        <taxon>Spermatophyta</taxon>
        <taxon>Magnoliopsida</taxon>
        <taxon>eudicotyledons</taxon>
        <taxon>Gunneridae</taxon>
        <taxon>Pentapetalae</taxon>
        <taxon>asterids</taxon>
        <taxon>Ericales</taxon>
        <taxon>Ericaceae</taxon>
        <taxon>Ericoideae</taxon>
        <taxon>Rhodoreae</taxon>
        <taxon>Rhododendron</taxon>
    </lineage>
</organism>
<dbReference type="PANTHER" id="PTHR47126">
    <property type="entry name" value="5'-ADENYLYLSULFATE REDUCTASE-LIKE 7"/>
    <property type="match status" value="1"/>
</dbReference>
<evidence type="ECO:0000313" key="5">
    <source>
        <dbReference type="Proteomes" id="UP000428333"/>
    </source>
</evidence>
<evidence type="ECO:0000256" key="1">
    <source>
        <dbReference type="SAM" id="Phobius"/>
    </source>
</evidence>
<keyword evidence="1" id="KW-0472">Membrane</keyword>
<dbReference type="EMBL" id="QEFC01001768">
    <property type="protein sequence ID" value="KAE9455998.1"/>
    <property type="molecule type" value="Genomic_DNA"/>
</dbReference>
<protein>
    <recommendedName>
        <fullName evidence="3">Thioredoxin domain-containing protein</fullName>
    </recommendedName>
</protein>
<dbReference type="PROSITE" id="PS51352">
    <property type="entry name" value="THIOREDOXIN_2"/>
    <property type="match status" value="1"/>
</dbReference>
<keyword evidence="1" id="KW-1133">Transmembrane helix</keyword>
<dbReference type="AlphaFoldDB" id="A0A6A4LNP9"/>
<dbReference type="InterPro" id="IPR013766">
    <property type="entry name" value="Thioredoxin_domain"/>
</dbReference>
<keyword evidence="1" id="KW-0812">Transmembrane</keyword>
<keyword evidence="2" id="KW-0732">Signal</keyword>
<proteinExistence type="predicted"/>
<evidence type="ECO:0000313" key="4">
    <source>
        <dbReference type="EMBL" id="KAE9455998.1"/>
    </source>
</evidence>
<gene>
    <name evidence="4" type="ORF">C3L33_12114</name>
</gene>
<dbReference type="Gene3D" id="3.40.30.10">
    <property type="entry name" value="Glutaredoxin"/>
    <property type="match status" value="1"/>
</dbReference>
<name>A0A6A4LNP9_9ERIC</name>
<feature type="signal peptide" evidence="2">
    <location>
        <begin position="1"/>
        <end position="28"/>
    </location>
</feature>
<feature type="chain" id="PRO_5025407767" description="Thioredoxin domain-containing protein" evidence="2">
    <location>
        <begin position="29"/>
        <end position="303"/>
    </location>
</feature>
<evidence type="ECO:0000259" key="3">
    <source>
        <dbReference type="PROSITE" id="PS51352"/>
    </source>
</evidence>